<dbReference type="InterPro" id="IPR017937">
    <property type="entry name" value="Thioredoxin_CS"/>
</dbReference>
<keyword evidence="1" id="KW-1015">Disulfide bond</keyword>
<organism evidence="3">
    <name type="scientific">Chromera velia CCMP2878</name>
    <dbReference type="NCBI Taxonomy" id="1169474"/>
    <lineage>
        <taxon>Eukaryota</taxon>
        <taxon>Sar</taxon>
        <taxon>Alveolata</taxon>
        <taxon>Colpodellida</taxon>
        <taxon>Chromeraceae</taxon>
        <taxon>Chromera</taxon>
    </lineage>
</organism>
<dbReference type="PROSITE" id="PS00194">
    <property type="entry name" value="THIOREDOXIN_1"/>
    <property type="match status" value="1"/>
</dbReference>
<dbReference type="PROSITE" id="PS51352">
    <property type="entry name" value="THIOREDOXIN_2"/>
    <property type="match status" value="1"/>
</dbReference>
<dbReference type="AlphaFoldDB" id="A0A0G4HV84"/>
<evidence type="ECO:0000313" key="3">
    <source>
        <dbReference type="EMBL" id="CEM48384.1"/>
    </source>
</evidence>
<dbReference type="InterPro" id="IPR036249">
    <property type="entry name" value="Thioredoxin-like_sf"/>
</dbReference>
<dbReference type="EMBL" id="CDMZ01004013">
    <property type="protein sequence ID" value="CEM48384.1"/>
    <property type="molecule type" value="Genomic_DNA"/>
</dbReference>
<protein>
    <recommendedName>
        <fullName evidence="2">Thioredoxin domain-containing protein</fullName>
    </recommendedName>
</protein>
<accession>A0A0G4HV84</accession>
<sequence>MIRSTTSAISRALIPRFNIMRGMRTVLTEVESTKQFQEKLAGDKLVVVQYSASWCGPCRMMRPKVEALSETMTDVDFLYVDIEEHAALAEEAEIESVPTFAFFKQNKLVDQFAGANPDKLHDALQKARQ</sequence>
<dbReference type="SUPFAM" id="SSF52833">
    <property type="entry name" value="Thioredoxin-like"/>
    <property type="match status" value="1"/>
</dbReference>
<evidence type="ECO:0000259" key="2">
    <source>
        <dbReference type="PROSITE" id="PS51352"/>
    </source>
</evidence>
<dbReference type="VEuPathDB" id="CryptoDB:Cvel_8813"/>
<feature type="domain" description="Thioredoxin" evidence="2">
    <location>
        <begin position="2"/>
        <end position="129"/>
    </location>
</feature>
<dbReference type="PhylomeDB" id="A0A0G4HV84"/>
<dbReference type="Pfam" id="PF00085">
    <property type="entry name" value="Thioredoxin"/>
    <property type="match status" value="1"/>
</dbReference>
<gene>
    <name evidence="3" type="ORF">Cvel_8813</name>
</gene>
<dbReference type="Gene3D" id="3.40.30.10">
    <property type="entry name" value="Glutaredoxin"/>
    <property type="match status" value="1"/>
</dbReference>
<reference evidence="3" key="1">
    <citation type="submission" date="2014-11" db="EMBL/GenBank/DDBJ databases">
        <authorList>
            <person name="Otto D Thomas"/>
            <person name="Naeem Raeece"/>
        </authorList>
    </citation>
    <scope>NUCLEOTIDE SEQUENCE</scope>
</reference>
<dbReference type="CDD" id="cd02947">
    <property type="entry name" value="TRX_family"/>
    <property type="match status" value="1"/>
</dbReference>
<dbReference type="PANTHER" id="PTHR46115">
    <property type="entry name" value="THIOREDOXIN-LIKE PROTEIN 1"/>
    <property type="match status" value="1"/>
</dbReference>
<dbReference type="PRINTS" id="PR00421">
    <property type="entry name" value="THIOREDOXIN"/>
</dbReference>
<name>A0A0G4HV84_9ALVE</name>
<dbReference type="InterPro" id="IPR013766">
    <property type="entry name" value="Thioredoxin_domain"/>
</dbReference>
<proteinExistence type="predicted"/>
<evidence type="ECO:0000256" key="1">
    <source>
        <dbReference type="ARBA" id="ARBA00023157"/>
    </source>
</evidence>